<dbReference type="InterPro" id="IPR032710">
    <property type="entry name" value="NTF2-like_dom_sf"/>
</dbReference>
<dbReference type="SUPFAM" id="SSF54427">
    <property type="entry name" value="NTF2-like"/>
    <property type="match status" value="1"/>
</dbReference>
<name>A0A9X6WYM4_BACCE</name>
<dbReference type="InterPro" id="IPR037401">
    <property type="entry name" value="SnoaL-like"/>
</dbReference>
<dbReference type="Proteomes" id="UP000224413">
    <property type="component" value="Unassembled WGS sequence"/>
</dbReference>
<sequence length="136" mass="16063">MNQLYKSNNMQIILKIYDGLSSSNMNPLLKNLDDNIQWIETTGFPYGGNYNGIESVKLIFSRLESEWDNYKSTAQNYYETTDEQIIIVEGFYSGVYKKTKNPFQANFVHIWKFEDRKIIEFKQCVDSYLVRKVMNP</sequence>
<dbReference type="RefSeq" id="WP_098583922.1">
    <property type="nucleotide sequence ID" value="NZ_NUWJ01000187.1"/>
</dbReference>
<accession>A0A9X6WYM4</accession>
<dbReference type="Gene3D" id="3.10.450.50">
    <property type="match status" value="1"/>
</dbReference>
<feature type="domain" description="SnoaL-like" evidence="1">
    <location>
        <begin position="15"/>
        <end position="120"/>
    </location>
</feature>
<evidence type="ECO:0000313" key="3">
    <source>
        <dbReference type="Proteomes" id="UP000224413"/>
    </source>
</evidence>
<protein>
    <submittedName>
        <fullName evidence="2">DUF4440 domain-containing protein</fullName>
    </submittedName>
</protein>
<organism evidence="2 3">
    <name type="scientific">Bacillus cereus</name>
    <dbReference type="NCBI Taxonomy" id="1396"/>
    <lineage>
        <taxon>Bacteria</taxon>
        <taxon>Bacillati</taxon>
        <taxon>Bacillota</taxon>
        <taxon>Bacilli</taxon>
        <taxon>Bacillales</taxon>
        <taxon>Bacillaceae</taxon>
        <taxon>Bacillus</taxon>
        <taxon>Bacillus cereus group</taxon>
    </lineage>
</organism>
<evidence type="ECO:0000313" key="2">
    <source>
        <dbReference type="EMBL" id="PFK14265.1"/>
    </source>
</evidence>
<comment type="caution">
    <text evidence="2">The sequence shown here is derived from an EMBL/GenBank/DDBJ whole genome shotgun (WGS) entry which is preliminary data.</text>
</comment>
<dbReference type="EMBL" id="NUWJ01000187">
    <property type="protein sequence ID" value="PFK14265.1"/>
    <property type="molecule type" value="Genomic_DNA"/>
</dbReference>
<gene>
    <name evidence="2" type="ORF">COI98_20565</name>
</gene>
<dbReference type="Pfam" id="PF12680">
    <property type="entry name" value="SnoaL_2"/>
    <property type="match status" value="1"/>
</dbReference>
<dbReference type="AlphaFoldDB" id="A0A9X6WYM4"/>
<evidence type="ECO:0000259" key="1">
    <source>
        <dbReference type="Pfam" id="PF12680"/>
    </source>
</evidence>
<dbReference type="PANTHER" id="PTHR41252">
    <property type="entry name" value="BLR2505 PROTEIN"/>
    <property type="match status" value="1"/>
</dbReference>
<proteinExistence type="predicted"/>
<reference evidence="2 3" key="1">
    <citation type="submission" date="2017-09" db="EMBL/GenBank/DDBJ databases">
        <title>Large-scale bioinformatics analysis of Bacillus genomes uncovers conserved roles of natural products in bacterial physiology.</title>
        <authorList>
            <consortium name="Agbiome Team Llc"/>
            <person name="Bleich R.M."/>
            <person name="Grubbs K.J."/>
            <person name="Santa Maria K.C."/>
            <person name="Allen S.E."/>
            <person name="Farag S."/>
            <person name="Shank E.A."/>
            <person name="Bowers A."/>
        </authorList>
    </citation>
    <scope>NUCLEOTIDE SEQUENCE [LARGE SCALE GENOMIC DNA]</scope>
    <source>
        <strain evidence="2 3">AFS083741</strain>
    </source>
</reference>
<dbReference type="PANTHER" id="PTHR41252:SF1">
    <property type="entry name" value="BLR2505 PROTEIN"/>
    <property type="match status" value="1"/>
</dbReference>